<keyword evidence="2" id="KW-0813">Transport</keyword>
<dbReference type="GO" id="GO:0006813">
    <property type="term" value="P:potassium ion transport"/>
    <property type="evidence" value="ECO:0007669"/>
    <property type="project" value="InterPro"/>
</dbReference>
<dbReference type="EMBL" id="UOEK01000230">
    <property type="protein sequence ID" value="VAW02256.1"/>
    <property type="molecule type" value="Genomic_DNA"/>
</dbReference>
<evidence type="ECO:0000256" key="9">
    <source>
        <dbReference type="SAM" id="Phobius"/>
    </source>
</evidence>
<evidence type="ECO:0000313" key="12">
    <source>
        <dbReference type="EMBL" id="VAW02256.1"/>
    </source>
</evidence>
<gene>
    <name evidence="12" type="ORF">MNBD_ACTINO02-2662</name>
</gene>
<dbReference type="InterPro" id="IPR036291">
    <property type="entry name" value="NAD(P)-bd_dom_sf"/>
</dbReference>
<evidence type="ECO:0000259" key="10">
    <source>
        <dbReference type="Pfam" id="PF00999"/>
    </source>
</evidence>
<dbReference type="GO" id="GO:1902600">
    <property type="term" value="P:proton transmembrane transport"/>
    <property type="evidence" value="ECO:0007669"/>
    <property type="project" value="InterPro"/>
</dbReference>
<feature type="transmembrane region" description="Helical" evidence="9">
    <location>
        <begin position="140"/>
        <end position="162"/>
    </location>
</feature>
<dbReference type="AlphaFoldDB" id="A0A3B0T5P8"/>
<proteinExistence type="predicted"/>
<feature type="transmembrane region" description="Helical" evidence="9">
    <location>
        <begin position="53"/>
        <end position="71"/>
    </location>
</feature>
<feature type="transmembrane region" description="Helical" evidence="9">
    <location>
        <begin position="296"/>
        <end position="312"/>
    </location>
</feature>
<evidence type="ECO:0000256" key="3">
    <source>
        <dbReference type="ARBA" id="ARBA00022449"/>
    </source>
</evidence>
<evidence type="ECO:0000256" key="6">
    <source>
        <dbReference type="ARBA" id="ARBA00022989"/>
    </source>
</evidence>
<dbReference type="Gene3D" id="3.40.50.720">
    <property type="entry name" value="NAD(P)-binding Rossmann-like Domain"/>
    <property type="match status" value="1"/>
</dbReference>
<dbReference type="GO" id="GO:0015297">
    <property type="term" value="F:antiporter activity"/>
    <property type="evidence" value="ECO:0007669"/>
    <property type="project" value="UniProtKB-KW"/>
</dbReference>
<protein>
    <recommendedName>
        <fullName evidence="13">Sodium/hydrogen exchanger family protein</fullName>
    </recommendedName>
</protein>
<evidence type="ECO:0000256" key="2">
    <source>
        <dbReference type="ARBA" id="ARBA00022448"/>
    </source>
</evidence>
<dbReference type="PANTHER" id="PTHR32507">
    <property type="entry name" value="NA(+)/H(+) ANTIPORTER 1"/>
    <property type="match status" value="1"/>
</dbReference>
<feature type="domain" description="Cation/H+ exchanger transmembrane" evidence="10">
    <location>
        <begin position="37"/>
        <end position="414"/>
    </location>
</feature>
<dbReference type="PANTHER" id="PTHR32507:SF0">
    <property type="entry name" value="NA(+)_H(+) ANTIPORTER 2-RELATED"/>
    <property type="match status" value="1"/>
</dbReference>
<feature type="transmembrane region" description="Helical" evidence="9">
    <location>
        <begin position="208"/>
        <end position="231"/>
    </location>
</feature>
<dbReference type="Pfam" id="PF02254">
    <property type="entry name" value="TrkA_N"/>
    <property type="match status" value="1"/>
</dbReference>
<dbReference type="InterPro" id="IPR003148">
    <property type="entry name" value="RCK_N"/>
</dbReference>
<dbReference type="Gene3D" id="1.20.1530.20">
    <property type="match status" value="1"/>
</dbReference>
<dbReference type="InterPro" id="IPR006153">
    <property type="entry name" value="Cation/H_exchanger_TM"/>
</dbReference>
<dbReference type="GO" id="GO:0005886">
    <property type="term" value="C:plasma membrane"/>
    <property type="evidence" value="ECO:0007669"/>
    <property type="project" value="UniProtKB-SubCell"/>
</dbReference>
<feature type="transmembrane region" description="Helical" evidence="9">
    <location>
        <begin position="388"/>
        <end position="407"/>
    </location>
</feature>
<feature type="transmembrane region" description="Helical" evidence="9">
    <location>
        <begin position="183"/>
        <end position="202"/>
    </location>
</feature>
<feature type="transmembrane region" description="Helical" evidence="9">
    <location>
        <begin position="243"/>
        <end position="262"/>
    </location>
</feature>
<keyword evidence="5 9" id="KW-0812">Transmembrane</keyword>
<evidence type="ECO:0000259" key="11">
    <source>
        <dbReference type="Pfam" id="PF02254"/>
    </source>
</evidence>
<feature type="transmembrane region" description="Helical" evidence="9">
    <location>
        <begin position="112"/>
        <end position="134"/>
    </location>
</feature>
<feature type="transmembrane region" description="Helical" evidence="9">
    <location>
        <begin position="77"/>
        <end position="100"/>
    </location>
</feature>
<feature type="transmembrane region" description="Helical" evidence="9">
    <location>
        <begin position="29"/>
        <end position="46"/>
    </location>
</feature>
<dbReference type="SUPFAM" id="SSF51735">
    <property type="entry name" value="NAD(P)-binding Rossmann-fold domains"/>
    <property type="match status" value="1"/>
</dbReference>
<accession>A0A3B0T5P8</accession>
<organism evidence="12">
    <name type="scientific">hydrothermal vent metagenome</name>
    <dbReference type="NCBI Taxonomy" id="652676"/>
    <lineage>
        <taxon>unclassified sequences</taxon>
        <taxon>metagenomes</taxon>
        <taxon>ecological metagenomes</taxon>
    </lineage>
</organism>
<dbReference type="InterPro" id="IPR038770">
    <property type="entry name" value="Na+/solute_symporter_sf"/>
</dbReference>
<evidence type="ECO:0000256" key="5">
    <source>
        <dbReference type="ARBA" id="ARBA00022692"/>
    </source>
</evidence>
<keyword evidence="4" id="KW-1003">Cell membrane</keyword>
<reference evidence="12" key="1">
    <citation type="submission" date="2018-06" db="EMBL/GenBank/DDBJ databases">
        <authorList>
            <person name="Zhirakovskaya E."/>
        </authorList>
    </citation>
    <scope>NUCLEOTIDE SEQUENCE</scope>
</reference>
<evidence type="ECO:0000256" key="1">
    <source>
        <dbReference type="ARBA" id="ARBA00004651"/>
    </source>
</evidence>
<feature type="transmembrane region" description="Helical" evidence="9">
    <location>
        <begin position="355"/>
        <end position="376"/>
    </location>
</feature>
<evidence type="ECO:0000256" key="7">
    <source>
        <dbReference type="ARBA" id="ARBA00023065"/>
    </source>
</evidence>
<evidence type="ECO:0000256" key="8">
    <source>
        <dbReference type="ARBA" id="ARBA00023136"/>
    </source>
</evidence>
<dbReference type="Pfam" id="PF00999">
    <property type="entry name" value="Na_H_Exchanger"/>
    <property type="match status" value="1"/>
</dbReference>
<feature type="domain" description="RCK N-terminal" evidence="11">
    <location>
        <begin position="425"/>
        <end position="505"/>
    </location>
</feature>
<feature type="transmembrane region" description="Helical" evidence="9">
    <location>
        <begin position="324"/>
        <end position="343"/>
    </location>
</feature>
<keyword evidence="7" id="KW-0406">Ion transport</keyword>
<comment type="subcellular location">
    <subcellularLocation>
        <location evidence="1">Cell membrane</location>
        <topology evidence="1">Multi-pass membrane protein</topology>
    </subcellularLocation>
</comment>
<evidence type="ECO:0000256" key="4">
    <source>
        <dbReference type="ARBA" id="ARBA00022475"/>
    </source>
</evidence>
<keyword evidence="3" id="KW-0050">Antiport</keyword>
<sequence length="620" mass="64651">MGAAPSLGRNIEVHGNLRGVAQPVFEDPIIQLGGIAVLAFAVTWFGDRIRVPVILPLLVTGFLVGPVFGLVNPDVLIGDLLTPAVSIAVGLILFEGGLSLKMREMAGQQRVLWLLVTVGMLITWAVGAATVMAFTDLRPGLAVLLGSILVVSGPTVVGPLLAHVRPKRSVGSILKWESIFIDPIGALVAVLAFEVFLVGRVGATPVEVISQVAQFMFAGVAVGGIVAAGAIPALRRHWVPEHLLSLFGISVALLAFIVADSIAAESGLLSTTVVGLILANHKTIRTEQIVQFSEVVRVLLIGVLFIVLSARLTTDQLQVDLGAAAAIVAALVLVARPLAVAVSTWRSKLSWQEKVLLAAVAPRGIVAASIASVFALELQHAGIPGADELIPLVFAVIVATVTIYGLGMGPLARWLKLAERHQEGVLVLGAGRVERAIADALADAGVEVVLATTNRDDYYDARAAGRRTYFGNILARDVDLELDLSGIGRLLALTPNDDVNTLAASRYAATFGGGSTFQLVPRRRDGGVASIPASEFGGRLLFGSEWDYNTVLESLENGGQVLTSTVSDPVEGEGLGPVENGATPLFVVKSDGKVVIVESGSSGVLDGLGSGDTVISLSND</sequence>
<keyword evidence="8 9" id="KW-0472">Membrane</keyword>
<evidence type="ECO:0008006" key="13">
    <source>
        <dbReference type="Google" id="ProtNLM"/>
    </source>
</evidence>
<name>A0A3B0T5P8_9ZZZZ</name>
<keyword evidence="6 9" id="KW-1133">Transmembrane helix</keyword>